<feature type="domain" description="Glycoside hydrolase family 9" evidence="7">
    <location>
        <begin position="129"/>
        <end position="617"/>
    </location>
</feature>
<keyword evidence="3" id="KW-0119">Carbohydrate metabolism</keyword>
<dbReference type="Pfam" id="PF00759">
    <property type="entry name" value="Glyco_hydro_9"/>
    <property type="match status" value="1"/>
</dbReference>
<feature type="signal peptide" evidence="6">
    <location>
        <begin position="1"/>
        <end position="19"/>
    </location>
</feature>
<proteinExistence type="inferred from homology"/>
<reference evidence="9 10" key="1">
    <citation type="submission" date="2018-10" db="EMBL/GenBank/DDBJ databases">
        <title>Marmoricola sp. 4Q3S-7 whole genome shotgun sequence.</title>
        <authorList>
            <person name="Li F."/>
        </authorList>
    </citation>
    <scope>NUCLEOTIDE SEQUENCE [LARGE SCALE GENOMIC DNA]</scope>
    <source>
        <strain evidence="9 10">4Q3S-7</strain>
    </source>
</reference>
<dbReference type="Proteomes" id="UP000281708">
    <property type="component" value="Unassembled WGS sequence"/>
</dbReference>
<keyword evidence="10" id="KW-1185">Reference proteome</keyword>
<dbReference type="GO" id="GO:0008810">
    <property type="term" value="F:cellulase activity"/>
    <property type="evidence" value="ECO:0007669"/>
    <property type="project" value="InterPro"/>
</dbReference>
<keyword evidence="6" id="KW-0732">Signal</keyword>
<evidence type="ECO:0000259" key="7">
    <source>
        <dbReference type="Pfam" id="PF00759"/>
    </source>
</evidence>
<evidence type="ECO:0000256" key="4">
    <source>
        <dbReference type="ARBA" id="ARBA00023295"/>
    </source>
</evidence>
<dbReference type="PANTHER" id="PTHR22298">
    <property type="entry name" value="ENDO-1,4-BETA-GLUCANASE"/>
    <property type="match status" value="1"/>
</dbReference>
<dbReference type="SUPFAM" id="SSF81296">
    <property type="entry name" value="E set domains"/>
    <property type="match status" value="1"/>
</dbReference>
<dbReference type="Pfam" id="PF02927">
    <property type="entry name" value="CelD_N"/>
    <property type="match status" value="1"/>
</dbReference>
<evidence type="ECO:0000256" key="2">
    <source>
        <dbReference type="ARBA" id="ARBA00022801"/>
    </source>
</evidence>
<evidence type="ECO:0000256" key="3">
    <source>
        <dbReference type="ARBA" id="ARBA00023277"/>
    </source>
</evidence>
<comment type="caution">
    <text evidence="9">The sequence shown here is derived from an EMBL/GenBank/DDBJ whole genome shotgun (WGS) entry which is preliminary data.</text>
</comment>
<keyword evidence="4" id="KW-0326">Glycosidase</keyword>
<dbReference type="Gene3D" id="2.60.40.10">
    <property type="entry name" value="Immunoglobulins"/>
    <property type="match status" value="1"/>
</dbReference>
<dbReference type="AlphaFoldDB" id="A0A3L8P008"/>
<keyword evidence="5" id="KW-0624">Polysaccharide degradation</keyword>
<dbReference type="EMBL" id="RDBE01000010">
    <property type="protein sequence ID" value="RLV48143.1"/>
    <property type="molecule type" value="Genomic_DNA"/>
</dbReference>
<dbReference type="CDD" id="cd02850">
    <property type="entry name" value="E_set_Cellulase_N"/>
    <property type="match status" value="1"/>
</dbReference>
<feature type="domain" description="Cellulase Ig-like" evidence="8">
    <location>
        <begin position="32"/>
        <end position="111"/>
    </location>
</feature>
<gene>
    <name evidence="9" type="ORF">D9V37_18880</name>
</gene>
<evidence type="ECO:0000256" key="5">
    <source>
        <dbReference type="ARBA" id="ARBA00023326"/>
    </source>
</evidence>
<dbReference type="GO" id="GO:0000272">
    <property type="term" value="P:polysaccharide catabolic process"/>
    <property type="evidence" value="ECO:0007669"/>
    <property type="project" value="UniProtKB-KW"/>
</dbReference>
<dbReference type="InterPro" id="IPR004197">
    <property type="entry name" value="Cellulase_Ig-like"/>
</dbReference>
<comment type="similarity">
    <text evidence="1">Belongs to the glycosyl hydrolase 9 (cellulase E) family.</text>
</comment>
<dbReference type="Gene3D" id="1.50.10.10">
    <property type="match status" value="1"/>
</dbReference>
<evidence type="ECO:0000259" key="8">
    <source>
        <dbReference type="Pfam" id="PF02927"/>
    </source>
</evidence>
<dbReference type="InterPro" id="IPR013783">
    <property type="entry name" value="Ig-like_fold"/>
</dbReference>
<dbReference type="InterPro" id="IPR012341">
    <property type="entry name" value="6hp_glycosidase-like_sf"/>
</dbReference>
<feature type="chain" id="PRO_5038445041" evidence="6">
    <location>
        <begin position="20"/>
        <end position="626"/>
    </location>
</feature>
<dbReference type="OrthoDB" id="9758662at2"/>
<organism evidence="9 10">
    <name type="scientific">Nocardioides mangrovicus</name>
    <dbReference type="NCBI Taxonomy" id="2478913"/>
    <lineage>
        <taxon>Bacteria</taxon>
        <taxon>Bacillati</taxon>
        <taxon>Actinomycetota</taxon>
        <taxon>Actinomycetes</taxon>
        <taxon>Propionibacteriales</taxon>
        <taxon>Nocardioidaceae</taxon>
        <taxon>Nocardioides</taxon>
    </lineage>
</organism>
<protein>
    <submittedName>
        <fullName evidence="9">Glycoside hydrolase</fullName>
    </submittedName>
</protein>
<evidence type="ECO:0000313" key="9">
    <source>
        <dbReference type="EMBL" id="RLV48143.1"/>
    </source>
</evidence>
<evidence type="ECO:0000313" key="10">
    <source>
        <dbReference type="Proteomes" id="UP000281708"/>
    </source>
</evidence>
<sequence length="626" mass="66589">MRRILIAALGLALTAPATALSAAASTSSVTGVVRLDQQGYLPGEHKPVVLMTTGPVARTRWVVRDASGHAVLRGRVPARAAGSWSSRFPDVYRFDVARVRTPGRYRLTTSGGVRATSPWFRVASAEDLYGELLDDGVAFDQNQRDGADQVAGPLHRQPSHLNDASATTYAWPRMQAGEDLILDPTLTPTGGPVDVAGGWFDAGDYLKFTHSTAYNDVLLFTSARLLGSKAPAALLAEARYGERWLEKTWDPSTGRLLLQVGIGSGNKQGTFIGDHDGWREPQADDADTATGHQYVSHRPVFVANPDGGLISPNLAGRVSAAFALAAQADAATDASRAAHELSLAESLYAHAATSDVPHPLVTALPHAFYPESTWRDDMALGGAEIALARHALGQDATAALRAAARWTRAYLRHPGTDTLNLYDVGALADSAMGQALRTIGHGHLTLTRRALARDLARQVGTGIDHARTDPFRSAASVDDFDVNSHTYGLVAVVGLYDRLVGTRRFQGWATTWRTWLLGGDPWGVTSMVGVGTRSPRCMQHQIANLATGGALDVGAVVNGPNGKDNFDGGLGGFQDGMVHCTSPGLRRFDGQGSRYVDDVRAWQTDEPALDMTGSAIVAAAAQLAAR</sequence>
<dbReference type="InterPro" id="IPR014756">
    <property type="entry name" value="Ig_E-set"/>
</dbReference>
<keyword evidence="2 9" id="KW-0378">Hydrolase</keyword>
<accession>A0A3L8P008</accession>
<dbReference type="InterPro" id="IPR008928">
    <property type="entry name" value="6-hairpin_glycosidase_sf"/>
</dbReference>
<evidence type="ECO:0000256" key="6">
    <source>
        <dbReference type="SAM" id="SignalP"/>
    </source>
</evidence>
<dbReference type="SUPFAM" id="SSF48208">
    <property type="entry name" value="Six-hairpin glycosidases"/>
    <property type="match status" value="1"/>
</dbReference>
<dbReference type="InterPro" id="IPR001701">
    <property type="entry name" value="Glyco_hydro_9"/>
</dbReference>
<name>A0A3L8P008_9ACTN</name>
<evidence type="ECO:0000256" key="1">
    <source>
        <dbReference type="ARBA" id="ARBA00007072"/>
    </source>
</evidence>
<dbReference type="RefSeq" id="WP_121807648.1">
    <property type="nucleotide sequence ID" value="NZ_RDBE01000010.1"/>
</dbReference>